<dbReference type="RefSeq" id="WP_147169440.1">
    <property type="nucleotide sequence ID" value="NZ_VOOR01000072.1"/>
</dbReference>
<proteinExistence type="predicted"/>
<reference evidence="3 4" key="1">
    <citation type="submission" date="2019-08" db="EMBL/GenBank/DDBJ databases">
        <title>Genome of Phaeodactylibacter luteus.</title>
        <authorList>
            <person name="Bowman J.P."/>
        </authorList>
    </citation>
    <scope>NUCLEOTIDE SEQUENCE [LARGE SCALE GENOMIC DNA]</scope>
    <source>
        <strain evidence="3 4">KCTC 42180</strain>
    </source>
</reference>
<evidence type="ECO:0000256" key="1">
    <source>
        <dbReference type="SAM" id="Coils"/>
    </source>
</evidence>
<dbReference type="OrthoDB" id="1489096at2"/>
<evidence type="ECO:0000256" key="2">
    <source>
        <dbReference type="SAM" id="Phobius"/>
    </source>
</evidence>
<accession>A0A5C6RIN8</accession>
<feature type="transmembrane region" description="Helical" evidence="2">
    <location>
        <begin position="281"/>
        <end position="302"/>
    </location>
</feature>
<feature type="transmembrane region" description="Helical" evidence="2">
    <location>
        <begin position="99"/>
        <end position="121"/>
    </location>
</feature>
<keyword evidence="2" id="KW-0812">Transmembrane</keyword>
<gene>
    <name evidence="3" type="ORF">FRY97_20220</name>
</gene>
<feature type="transmembrane region" description="Helical" evidence="2">
    <location>
        <begin position="58"/>
        <end position="78"/>
    </location>
</feature>
<keyword evidence="2" id="KW-1133">Transmembrane helix</keyword>
<dbReference type="AlphaFoldDB" id="A0A5C6RIN8"/>
<dbReference type="Proteomes" id="UP000321580">
    <property type="component" value="Unassembled WGS sequence"/>
</dbReference>
<evidence type="ECO:0000313" key="3">
    <source>
        <dbReference type="EMBL" id="TXB60626.1"/>
    </source>
</evidence>
<evidence type="ECO:0000313" key="4">
    <source>
        <dbReference type="Proteomes" id="UP000321580"/>
    </source>
</evidence>
<keyword evidence="1" id="KW-0175">Coiled coil</keyword>
<keyword evidence="2" id="KW-0472">Membrane</keyword>
<name>A0A5C6RIN8_9BACT</name>
<sequence length="493" mass="56311">MKQLKTLPQNQEFYAVYAILIATICRIKTAAQVVSGFTEIGILYTAFLSILLPLFPNVGFMMAVVIAVFSTLIIEMGLRVFAPKAVDAILYKRYTSMHLPMTILVCLITVVLLATSGVLSFKNSKVIVNQLAPAADEVLTDPIDSVYAYKQREWQMQFTLDSTEIVQRFTEESNAVTQAFEQRIAAKSRELTNYHRREIRTGLSFATRKDQLRLERDQLKAECAQALAALKSKKNTALTDLKEEGKQALTFVNTAYTAQIDSIRRVNSTSLQERSQQVNKYGLGLGWFTLVCLLIFMTAVILERVHAKGSGIVEKVEISQYDFMPPFWVNAWQALRERVNYWLQDRIKRFQDATPPAPLPANKEELYDPTAINNLTITLKLDQEADDQKEKVVIIPSKRRQIGFQQDKHTADTPTAHTKDSYAIKGTPTQADLRQWKRRLKDYKKRLGRHVQKKLAAERKGEQAGKRTLDAIDNNQRWVDHYTRLIQEYSTPK</sequence>
<evidence type="ECO:0008006" key="5">
    <source>
        <dbReference type="Google" id="ProtNLM"/>
    </source>
</evidence>
<organism evidence="3 4">
    <name type="scientific">Phaeodactylibacter luteus</name>
    <dbReference type="NCBI Taxonomy" id="1564516"/>
    <lineage>
        <taxon>Bacteria</taxon>
        <taxon>Pseudomonadati</taxon>
        <taxon>Bacteroidota</taxon>
        <taxon>Saprospiria</taxon>
        <taxon>Saprospirales</taxon>
        <taxon>Haliscomenobacteraceae</taxon>
        <taxon>Phaeodactylibacter</taxon>
    </lineage>
</organism>
<dbReference type="EMBL" id="VOOR01000072">
    <property type="protein sequence ID" value="TXB60626.1"/>
    <property type="molecule type" value="Genomic_DNA"/>
</dbReference>
<feature type="transmembrane region" description="Helical" evidence="2">
    <location>
        <begin position="33"/>
        <end position="52"/>
    </location>
</feature>
<keyword evidence="4" id="KW-1185">Reference proteome</keyword>
<feature type="coiled-coil region" evidence="1">
    <location>
        <begin position="209"/>
        <end position="236"/>
    </location>
</feature>
<protein>
    <recommendedName>
        <fullName evidence="5">DUF4407 domain-containing protein</fullName>
    </recommendedName>
</protein>
<comment type="caution">
    <text evidence="3">The sequence shown here is derived from an EMBL/GenBank/DDBJ whole genome shotgun (WGS) entry which is preliminary data.</text>
</comment>